<feature type="region of interest" description="Disordered" evidence="1">
    <location>
        <begin position="552"/>
        <end position="610"/>
    </location>
</feature>
<evidence type="ECO:0000313" key="5">
    <source>
        <dbReference type="Proteomes" id="UP000663852"/>
    </source>
</evidence>
<dbReference type="EMBL" id="CAJNOR010004081">
    <property type="protein sequence ID" value="CAF1473578.1"/>
    <property type="molecule type" value="Genomic_DNA"/>
</dbReference>
<feature type="compositionally biased region" description="Basic and acidic residues" evidence="1">
    <location>
        <begin position="599"/>
        <end position="610"/>
    </location>
</feature>
<feature type="region of interest" description="Disordered" evidence="1">
    <location>
        <begin position="294"/>
        <end position="316"/>
    </location>
</feature>
<feature type="region of interest" description="Disordered" evidence="1">
    <location>
        <begin position="43"/>
        <end position="69"/>
    </location>
</feature>
<evidence type="ECO:0000313" key="2">
    <source>
        <dbReference type="EMBL" id="CAF1473578.1"/>
    </source>
</evidence>
<evidence type="ECO:0000313" key="4">
    <source>
        <dbReference type="Proteomes" id="UP000663828"/>
    </source>
</evidence>
<dbReference type="AlphaFoldDB" id="A0A815V5D1"/>
<feature type="compositionally biased region" description="Polar residues" evidence="1">
    <location>
        <begin position="688"/>
        <end position="700"/>
    </location>
</feature>
<feature type="compositionally biased region" description="Polar residues" evidence="1">
    <location>
        <begin position="633"/>
        <end position="651"/>
    </location>
</feature>
<feature type="region of interest" description="Disordered" evidence="1">
    <location>
        <begin position="404"/>
        <end position="478"/>
    </location>
</feature>
<accession>A0A815V5D1</accession>
<dbReference type="EMBL" id="CAJNOJ010000820">
    <property type="protein sequence ID" value="CAF1526106.1"/>
    <property type="molecule type" value="Genomic_DNA"/>
</dbReference>
<organism evidence="3 5">
    <name type="scientific">Adineta ricciae</name>
    <name type="common">Rotifer</name>
    <dbReference type="NCBI Taxonomy" id="249248"/>
    <lineage>
        <taxon>Eukaryota</taxon>
        <taxon>Metazoa</taxon>
        <taxon>Spiralia</taxon>
        <taxon>Gnathifera</taxon>
        <taxon>Rotifera</taxon>
        <taxon>Eurotatoria</taxon>
        <taxon>Bdelloidea</taxon>
        <taxon>Adinetida</taxon>
        <taxon>Adinetidae</taxon>
        <taxon>Adineta</taxon>
    </lineage>
</organism>
<evidence type="ECO:0000313" key="3">
    <source>
        <dbReference type="EMBL" id="CAF1526106.1"/>
    </source>
</evidence>
<feature type="compositionally biased region" description="Basic and acidic residues" evidence="1">
    <location>
        <begin position="415"/>
        <end position="424"/>
    </location>
</feature>
<feature type="compositionally biased region" description="Basic and acidic residues" evidence="1">
    <location>
        <begin position="702"/>
        <end position="713"/>
    </location>
</feature>
<comment type="caution">
    <text evidence="3">The sequence shown here is derived from an EMBL/GenBank/DDBJ whole genome shotgun (WGS) entry which is preliminary data.</text>
</comment>
<feature type="compositionally biased region" description="Polar residues" evidence="1">
    <location>
        <begin position="575"/>
        <end position="598"/>
    </location>
</feature>
<name>A0A815V5D1_ADIRI</name>
<proteinExistence type="predicted"/>
<feature type="compositionally biased region" description="Polar residues" evidence="1">
    <location>
        <begin position="557"/>
        <end position="566"/>
    </location>
</feature>
<sequence>MDSITCFLLTTPITDSFPTNSMAETSSIIIRNIRNTRTSTATICTPSEPMEHTDTKTTPLVTQSTHMTSPYTTSSHGLIVCARSMESTANKRKTTIPMTLSTERMVDTTPAPIVITSAATDSSTTSKEVDLIPSIKFTSTESPVNSSTSSKTTEMNCTIDSIERVMLNSGTAINTDMETNALTSTGSTMKNKSKTLAAAKGSLTLTIAASTSIKRNDGKNSMTVSAPTAKLSTSSVLITATTEPTTESTIRNEILTMSPKNIKTCTSSFTNNRMKSLTRVEEIRLTKSTTLTRDNDLESTKSTKSTVSRSRSKKVGSNISNMLTKEVEICQSTNLTTTAEKERKSTVIREEEKKKIHLRNDPASVSLSTLPLLSSKTPIKITPSRQQAEKIEINTATTISMTGTSWVPGTLTETVPERTTRTPTEEPTLVDLIDSRISSSTRSMKDLRQSNRSSTNDDSEESTKSTTNKSRIRNIETTEELTLPTESKITSLSKLPWTKGRYFKSQKPISTRKEQLELLNITANEQLEITKTGETQRLDSTERILATEGLEMEETTSTEQLKSTRTSRTKKMEPKTTTASIKDSIITRSKTKMGTQPTGEKEKGERMDDIQKQQYQITRRKCEDKSNMLTSITLGNDDNKNELSVTNVQKETTTTTTTSRRKKENKNEMTIEIQARTSTSHGNEEEQTSYNNKKNGSSIMKHQKENEHVINGE</sequence>
<feature type="compositionally biased region" description="Polar residues" evidence="1">
    <location>
        <begin position="56"/>
        <end position="69"/>
    </location>
</feature>
<feature type="region of interest" description="Disordered" evidence="1">
    <location>
        <begin position="633"/>
        <end position="713"/>
    </location>
</feature>
<dbReference type="Proteomes" id="UP000663828">
    <property type="component" value="Unassembled WGS sequence"/>
</dbReference>
<keyword evidence="4" id="KW-1185">Reference proteome</keyword>
<dbReference type="Proteomes" id="UP000663852">
    <property type="component" value="Unassembled WGS sequence"/>
</dbReference>
<gene>
    <name evidence="3" type="ORF">EDS130_LOCUS44214</name>
    <name evidence="2" type="ORF">XAT740_LOCUS38125</name>
</gene>
<evidence type="ECO:0000256" key="1">
    <source>
        <dbReference type="SAM" id="MobiDB-lite"/>
    </source>
</evidence>
<reference evidence="3" key="1">
    <citation type="submission" date="2021-02" db="EMBL/GenBank/DDBJ databases">
        <authorList>
            <person name="Nowell W R."/>
        </authorList>
    </citation>
    <scope>NUCLEOTIDE SEQUENCE</scope>
</reference>
<protein>
    <submittedName>
        <fullName evidence="3">Uncharacterized protein</fullName>
    </submittedName>
</protein>